<dbReference type="Gene3D" id="1.25.40.10">
    <property type="entry name" value="Tetratricopeptide repeat domain"/>
    <property type="match status" value="2"/>
</dbReference>
<dbReference type="Pfam" id="PF13469">
    <property type="entry name" value="Sulfotransfer_3"/>
    <property type="match status" value="1"/>
</dbReference>
<dbReference type="Pfam" id="PF14559">
    <property type="entry name" value="TPR_19"/>
    <property type="match status" value="3"/>
</dbReference>
<reference evidence="4" key="1">
    <citation type="submission" date="2019-04" db="EMBL/GenBank/DDBJ databases">
        <authorList>
            <person name="Brambilla D."/>
        </authorList>
    </citation>
    <scope>NUCLEOTIDE SEQUENCE</scope>
    <source>
        <strain evidence="4">BAL1</strain>
    </source>
</reference>
<dbReference type="AlphaFoldDB" id="A0A486XQV8"/>
<dbReference type="PANTHER" id="PTHR12788:SF10">
    <property type="entry name" value="PROTEIN-TYROSINE SULFOTRANSFERASE"/>
    <property type="match status" value="1"/>
</dbReference>
<feature type="coiled-coil region" evidence="3">
    <location>
        <begin position="368"/>
        <end position="395"/>
    </location>
</feature>
<protein>
    <submittedName>
        <fullName evidence="4">TPR domain protein</fullName>
    </submittedName>
</protein>
<evidence type="ECO:0000256" key="3">
    <source>
        <dbReference type="SAM" id="Coils"/>
    </source>
</evidence>
<dbReference type="InterPro" id="IPR027417">
    <property type="entry name" value="P-loop_NTPase"/>
</dbReference>
<keyword evidence="2" id="KW-0802">TPR repeat</keyword>
<dbReference type="EMBL" id="CAAJGR010000091">
    <property type="protein sequence ID" value="VHO04078.1"/>
    <property type="molecule type" value="Genomic_DNA"/>
</dbReference>
<dbReference type="PANTHER" id="PTHR12788">
    <property type="entry name" value="PROTEIN-TYROSINE SULFOTRANSFERASE 2"/>
    <property type="match status" value="1"/>
</dbReference>
<dbReference type="PROSITE" id="PS50005">
    <property type="entry name" value="TPR"/>
    <property type="match status" value="1"/>
</dbReference>
<evidence type="ECO:0000256" key="2">
    <source>
        <dbReference type="PROSITE-ProRule" id="PRU00339"/>
    </source>
</evidence>
<sequence>MLKSEFQNALNLFNNNELNAAAAACQPYLQQPMFKLLLATIYGKLARFNEAESLFSNLLKQYPTNLDVLVNFALVLKLQQRFTEAEQHLKACLRLNVKYHPAHHALGGVAELNQDLIQARACYQQALSLQPDNTDYAYSLAQCAFKQGDFVVASQLLQSILQRRYHAAALGLLSAVLYKLKSTVAMRQLAERYAKEILTVPDALKYAGLLELDEKCFVNALRLLRQAQQQLDRPCFEVDANVLYCKYLLRPETALLQQLIACSVSDGSTTAFNFVVNVLATLGQLEQANSLLQQALQQYSDDTALQLLQSRLFIQLKQPTQALTVLSNIGAAEDNETQLEICYQKVQLFENIGEYTLAADQIRAAAKLVATQRIVENLQQDAARAEQDIKSVEAKLHAHPNQLVFIIGFPRSGTTLLESKLAQLENIKILEETNAVKQFYLYLLQLSAGQGPVKYLAALTEQQRIELANLYLTSLSQYTELSDEHIIVDKMPLNALYLTPMLLLFPQAKVVLMQRHPMDVCISSLKQRMINLFTVDAFAQSYNTYFSLLDVFLHKFNDSTLVIKYEHLVTDYPTVFNSVLQHCGLSAAQQQSDAPTMFNTPSYHQVSQPLYTKAVNSYQHYQELFDFKHTMLIKWCKLLGYDDLNH</sequence>
<keyword evidence="3" id="KW-0175">Coiled coil</keyword>
<accession>A0A486XQV8</accession>
<dbReference type="SUPFAM" id="SSF48452">
    <property type="entry name" value="TPR-like"/>
    <property type="match status" value="2"/>
</dbReference>
<dbReference type="InterPro" id="IPR019734">
    <property type="entry name" value="TPR_rpt"/>
</dbReference>
<dbReference type="InterPro" id="IPR026634">
    <property type="entry name" value="TPST-like"/>
</dbReference>
<dbReference type="SUPFAM" id="SSF52540">
    <property type="entry name" value="P-loop containing nucleoside triphosphate hydrolases"/>
    <property type="match status" value="1"/>
</dbReference>
<evidence type="ECO:0000256" key="1">
    <source>
        <dbReference type="ARBA" id="ARBA00022679"/>
    </source>
</evidence>
<dbReference type="InterPro" id="IPR011990">
    <property type="entry name" value="TPR-like_helical_dom_sf"/>
</dbReference>
<feature type="repeat" description="TPR" evidence="2">
    <location>
        <begin position="100"/>
        <end position="133"/>
    </location>
</feature>
<name>A0A486XQV8_9GAMM</name>
<proteinExistence type="predicted"/>
<evidence type="ECO:0000313" key="4">
    <source>
        <dbReference type="EMBL" id="VHO04078.1"/>
    </source>
</evidence>
<keyword evidence="1" id="KW-0808">Transferase</keyword>
<dbReference type="GO" id="GO:0008476">
    <property type="term" value="F:protein-tyrosine sulfotransferase activity"/>
    <property type="evidence" value="ECO:0007669"/>
    <property type="project" value="InterPro"/>
</dbReference>
<dbReference type="SMART" id="SM00028">
    <property type="entry name" value="TPR"/>
    <property type="match status" value="6"/>
</dbReference>
<dbReference type="Gene3D" id="3.40.50.300">
    <property type="entry name" value="P-loop containing nucleotide triphosphate hydrolases"/>
    <property type="match status" value="1"/>
</dbReference>
<gene>
    <name evidence="4" type="ORF">BAL341_1719</name>
</gene>
<organism evidence="4">
    <name type="scientific">Rheinheimera sp. BAL341</name>
    <dbReference type="NCBI Taxonomy" id="1708203"/>
    <lineage>
        <taxon>Bacteria</taxon>
        <taxon>Pseudomonadati</taxon>
        <taxon>Pseudomonadota</taxon>
        <taxon>Gammaproteobacteria</taxon>
        <taxon>Chromatiales</taxon>
        <taxon>Chromatiaceae</taxon>
        <taxon>Rheinheimera</taxon>
    </lineage>
</organism>